<dbReference type="OrthoDB" id="9796461at2"/>
<organism evidence="4 5">
    <name type="scientific">Paludisphaera borealis</name>
    <dbReference type="NCBI Taxonomy" id="1387353"/>
    <lineage>
        <taxon>Bacteria</taxon>
        <taxon>Pseudomonadati</taxon>
        <taxon>Planctomycetota</taxon>
        <taxon>Planctomycetia</taxon>
        <taxon>Isosphaerales</taxon>
        <taxon>Isosphaeraceae</taxon>
        <taxon>Paludisphaera</taxon>
    </lineage>
</organism>
<keyword evidence="5" id="KW-1185">Reference proteome</keyword>
<reference evidence="5" key="1">
    <citation type="submission" date="2016-12" db="EMBL/GenBank/DDBJ databases">
        <title>Comparative genomics of four Isosphaeraceae planctomycetes: a common pool of plasmids and glycoside hydrolase genes.</title>
        <authorList>
            <person name="Ivanova A."/>
        </authorList>
    </citation>
    <scope>NUCLEOTIDE SEQUENCE [LARGE SCALE GENOMIC DNA]</scope>
    <source>
        <strain evidence="5">PX4</strain>
    </source>
</reference>
<dbReference type="Proteomes" id="UP000186309">
    <property type="component" value="Chromosome"/>
</dbReference>
<feature type="compositionally biased region" description="Basic and acidic residues" evidence="1">
    <location>
        <begin position="1"/>
        <end position="11"/>
    </location>
</feature>
<dbReference type="GO" id="GO:0016020">
    <property type="term" value="C:membrane"/>
    <property type="evidence" value="ECO:0007669"/>
    <property type="project" value="TreeGrafter"/>
</dbReference>
<keyword evidence="2" id="KW-0472">Membrane</keyword>
<feature type="domain" description="Acyltransferase 3" evidence="3">
    <location>
        <begin position="34"/>
        <end position="349"/>
    </location>
</feature>
<dbReference type="InterPro" id="IPR050879">
    <property type="entry name" value="Acyltransferase_3"/>
</dbReference>
<protein>
    <submittedName>
        <fullName evidence="4">O-acetyltransferase OatA</fullName>
        <ecNumber evidence="4">2.3.1.-</ecNumber>
    </submittedName>
</protein>
<dbReference type="AlphaFoldDB" id="A0A1U7CII6"/>
<evidence type="ECO:0000313" key="5">
    <source>
        <dbReference type="Proteomes" id="UP000186309"/>
    </source>
</evidence>
<evidence type="ECO:0000313" key="4">
    <source>
        <dbReference type="EMBL" id="APW58716.1"/>
    </source>
</evidence>
<dbReference type="KEGG" id="pbor:BSF38_00117"/>
<proteinExistence type="predicted"/>
<keyword evidence="2" id="KW-1133">Transmembrane helix</keyword>
<evidence type="ECO:0000256" key="1">
    <source>
        <dbReference type="SAM" id="MobiDB-lite"/>
    </source>
</evidence>
<feature type="region of interest" description="Disordered" evidence="1">
    <location>
        <begin position="1"/>
        <end position="22"/>
    </location>
</feature>
<accession>A0A1U7CII6</accession>
<feature type="transmembrane region" description="Helical" evidence="2">
    <location>
        <begin position="203"/>
        <end position="223"/>
    </location>
</feature>
<dbReference type="InterPro" id="IPR002656">
    <property type="entry name" value="Acyl_transf_3_dom"/>
</dbReference>
<feature type="transmembrane region" description="Helical" evidence="2">
    <location>
        <begin position="235"/>
        <end position="256"/>
    </location>
</feature>
<feature type="transmembrane region" description="Helical" evidence="2">
    <location>
        <begin position="57"/>
        <end position="79"/>
    </location>
</feature>
<keyword evidence="2" id="KW-0812">Transmembrane</keyword>
<keyword evidence="4" id="KW-0808">Transferase</keyword>
<dbReference type="EC" id="2.3.1.-" evidence="4"/>
<name>A0A1U7CII6_9BACT</name>
<keyword evidence="4" id="KW-0012">Acyltransferase</keyword>
<evidence type="ECO:0000259" key="3">
    <source>
        <dbReference type="Pfam" id="PF01757"/>
    </source>
</evidence>
<dbReference type="PANTHER" id="PTHR23028">
    <property type="entry name" value="ACETYLTRANSFERASE"/>
    <property type="match status" value="1"/>
</dbReference>
<gene>
    <name evidence="4" type="primary">oatA_1</name>
    <name evidence="4" type="ORF">BSF38_00117</name>
</gene>
<sequence>MKTTESTRGRADSTASRDSATKSDAGVMSGRVLELDALRGLACLAILFHHFKPHLLPFGWAAVDLFFILSGYLITAIILKNGRQKHFLFHFYMRRGLRIWPIYYLTVLVVAAASPWLPRTYDYAGLPYILTYTQEVGLHWSRSTPAFSEYLMHTWSLAVEEQFYLIWPVLVCLVGRRGVVSLALALATAAVCARSSEMYWRVLLTRADGLALGALLAALFTARKAIREHSAVPKVFAAIGLGAVAYLAFLIASGGMSKPEAPPWPGPSLLAVNVLGAAIVGLVIYYQGRPALSVLRRPRLVKIGQLSYGLYIYHYVLMLLSDDLARAFGLGGRPFWREALTAAVIYAVAALSWRYVEMPLLRLKDRFDYRPTARAEASKPHFTA</sequence>
<feature type="transmembrane region" description="Helical" evidence="2">
    <location>
        <begin position="100"/>
        <end position="117"/>
    </location>
</feature>
<evidence type="ECO:0000256" key="2">
    <source>
        <dbReference type="SAM" id="Phobius"/>
    </source>
</evidence>
<dbReference type="EMBL" id="CP019082">
    <property type="protein sequence ID" value="APW58716.1"/>
    <property type="molecule type" value="Genomic_DNA"/>
</dbReference>
<dbReference type="GO" id="GO:0016747">
    <property type="term" value="F:acyltransferase activity, transferring groups other than amino-acyl groups"/>
    <property type="evidence" value="ECO:0007669"/>
    <property type="project" value="InterPro"/>
</dbReference>
<feature type="transmembrane region" description="Helical" evidence="2">
    <location>
        <begin position="300"/>
        <end position="319"/>
    </location>
</feature>
<feature type="transmembrane region" description="Helical" evidence="2">
    <location>
        <begin position="339"/>
        <end position="356"/>
    </location>
</feature>
<dbReference type="PANTHER" id="PTHR23028:SF53">
    <property type="entry name" value="ACYL_TRANSF_3 DOMAIN-CONTAINING PROTEIN"/>
    <property type="match status" value="1"/>
</dbReference>
<dbReference type="STRING" id="1387353.BSF38_00117"/>
<dbReference type="Pfam" id="PF01757">
    <property type="entry name" value="Acyl_transf_3"/>
    <property type="match status" value="1"/>
</dbReference>
<dbReference type="GO" id="GO:0009103">
    <property type="term" value="P:lipopolysaccharide biosynthetic process"/>
    <property type="evidence" value="ECO:0007669"/>
    <property type="project" value="TreeGrafter"/>
</dbReference>
<feature type="transmembrane region" description="Helical" evidence="2">
    <location>
        <begin position="268"/>
        <end position="288"/>
    </location>
</feature>